<comment type="cofactor">
    <cofactor evidence="1 4">
        <name>a divalent metal cation</name>
        <dbReference type="ChEBI" id="CHEBI:60240"/>
    </cofactor>
</comment>
<comment type="caution">
    <text evidence="4">Lacks conserved residue(s) required for the propagation of feature annotation.</text>
</comment>
<dbReference type="RefSeq" id="WP_076837234.1">
    <property type="nucleotide sequence ID" value="NZ_CP019434.1"/>
</dbReference>
<comment type="catalytic activity">
    <reaction evidence="4">
        <text>dTTP + H2O = dTMP + diphosphate + H(+)</text>
        <dbReference type="Rhea" id="RHEA:28534"/>
        <dbReference type="ChEBI" id="CHEBI:15377"/>
        <dbReference type="ChEBI" id="CHEBI:15378"/>
        <dbReference type="ChEBI" id="CHEBI:33019"/>
        <dbReference type="ChEBI" id="CHEBI:37568"/>
        <dbReference type="ChEBI" id="CHEBI:63528"/>
        <dbReference type="EC" id="3.6.1.9"/>
    </reaction>
</comment>
<dbReference type="PIRSF" id="PIRSF006305">
    <property type="entry name" value="Maf"/>
    <property type="match status" value="1"/>
</dbReference>
<evidence type="ECO:0000256" key="1">
    <source>
        <dbReference type="ARBA" id="ARBA00001968"/>
    </source>
</evidence>
<dbReference type="AlphaFoldDB" id="A0A1P8UIG7"/>
<dbReference type="CDD" id="cd00555">
    <property type="entry name" value="Maf"/>
    <property type="match status" value="1"/>
</dbReference>
<dbReference type="Gene3D" id="3.90.950.10">
    <property type="match status" value="1"/>
</dbReference>
<dbReference type="EC" id="3.6.1.9" evidence="4"/>
<organism evidence="5 6">
    <name type="scientific">Acidihalobacter ferrooxydans</name>
    <dbReference type="NCBI Taxonomy" id="1765967"/>
    <lineage>
        <taxon>Bacteria</taxon>
        <taxon>Pseudomonadati</taxon>
        <taxon>Pseudomonadota</taxon>
        <taxon>Gammaproteobacteria</taxon>
        <taxon>Chromatiales</taxon>
        <taxon>Ectothiorhodospiraceae</taxon>
        <taxon>Acidihalobacter</taxon>
    </lineage>
</organism>
<dbReference type="GO" id="GO:0036221">
    <property type="term" value="F:UTP diphosphatase activity"/>
    <property type="evidence" value="ECO:0007669"/>
    <property type="project" value="RHEA"/>
</dbReference>
<feature type="site" description="Important for substrate specificity" evidence="4">
    <location>
        <position position="15"/>
    </location>
</feature>
<dbReference type="InterPro" id="IPR003697">
    <property type="entry name" value="Maf-like"/>
</dbReference>
<dbReference type="OrthoDB" id="9807767at2"/>
<proteinExistence type="inferred from homology"/>
<feature type="site" description="Important for substrate specificity" evidence="4">
    <location>
        <position position="76"/>
    </location>
</feature>
<keyword evidence="3 4" id="KW-0546">Nucleotide metabolism</keyword>
<evidence type="ECO:0000313" key="6">
    <source>
        <dbReference type="Proteomes" id="UP000243807"/>
    </source>
</evidence>
<feature type="site" description="Important for substrate specificity" evidence="4">
    <location>
        <position position="158"/>
    </location>
</feature>
<sequence length="196" mass="20285">MTGAAQLILASASPRRRELLAQIGIACRVCMVDVDEALRPGEAPEAYVRRLALDKARAGWRRCGSGGNGPALGADTAVVLNGRIFGKPVEAEAAREMLAALSGRTHEVLTAVAVVRGAEEVEALSRSRVTLRRIAPAEASAYGASGEPLDKAGGYAIQGFGAVFVEHLDGSYSGVMGLPLYETAQMLAGLGIGLPA</sequence>
<reference evidence="5 6" key="1">
    <citation type="submission" date="2017-01" db="EMBL/GenBank/DDBJ databases">
        <title>Draft sequence of Acidihalobacter ferrooxidans strain DSM 14175 (strain V8).</title>
        <authorList>
            <person name="Khaleque H.N."/>
            <person name="Ramsay J.P."/>
            <person name="Murphy R.J.T."/>
            <person name="Kaksonen A.H."/>
            <person name="Boxall N.J."/>
            <person name="Watkin E.L.J."/>
        </authorList>
    </citation>
    <scope>NUCLEOTIDE SEQUENCE [LARGE SCALE GENOMIC DNA]</scope>
    <source>
        <strain evidence="5 6">V8</strain>
    </source>
</reference>
<dbReference type="GO" id="GO:0005737">
    <property type="term" value="C:cytoplasm"/>
    <property type="evidence" value="ECO:0007669"/>
    <property type="project" value="UniProtKB-SubCell"/>
</dbReference>
<keyword evidence="2 4" id="KW-0378">Hydrolase</keyword>
<comment type="subcellular location">
    <subcellularLocation>
        <location evidence="4">Cytoplasm</location>
    </subcellularLocation>
</comment>
<dbReference type="HAMAP" id="MF_00528">
    <property type="entry name" value="Maf"/>
    <property type="match status" value="1"/>
</dbReference>
<dbReference type="PANTHER" id="PTHR43213:SF5">
    <property type="entry name" value="BIFUNCTIONAL DTTP_UTP PYROPHOSPHATASE_METHYLTRANSFERASE PROTEIN-RELATED"/>
    <property type="match status" value="1"/>
</dbReference>
<evidence type="ECO:0000256" key="4">
    <source>
        <dbReference type="HAMAP-Rule" id="MF_00528"/>
    </source>
</evidence>
<dbReference type="PANTHER" id="PTHR43213">
    <property type="entry name" value="BIFUNCTIONAL DTTP/UTP PYROPHOSPHATASE/METHYLTRANSFERASE PROTEIN-RELATED"/>
    <property type="match status" value="1"/>
</dbReference>
<dbReference type="EMBL" id="CP019434">
    <property type="protein sequence ID" value="APZ43594.1"/>
    <property type="molecule type" value="Genomic_DNA"/>
</dbReference>
<protein>
    <recommendedName>
        <fullName evidence="4">dTTP/UTP pyrophosphatase</fullName>
        <shortName evidence="4">dTTPase/UTPase</shortName>
        <ecNumber evidence="4">3.6.1.9</ecNumber>
    </recommendedName>
    <alternativeName>
        <fullName evidence="4">Nucleoside triphosphate pyrophosphatase</fullName>
    </alternativeName>
    <alternativeName>
        <fullName evidence="4">Nucleotide pyrophosphatase</fullName>
        <shortName evidence="4">Nucleotide PPase</shortName>
    </alternativeName>
</protein>
<dbReference type="GO" id="GO:0009117">
    <property type="term" value="P:nucleotide metabolic process"/>
    <property type="evidence" value="ECO:0007669"/>
    <property type="project" value="UniProtKB-KW"/>
</dbReference>
<dbReference type="GO" id="GO:0036218">
    <property type="term" value="F:dTTP diphosphatase activity"/>
    <property type="evidence" value="ECO:0007669"/>
    <property type="project" value="RHEA"/>
</dbReference>
<gene>
    <name evidence="5" type="ORF">BW247_11255</name>
</gene>
<accession>A0A1P8UIG7</accession>
<dbReference type="Proteomes" id="UP000243807">
    <property type="component" value="Chromosome"/>
</dbReference>
<dbReference type="Pfam" id="PF02545">
    <property type="entry name" value="Maf"/>
    <property type="match status" value="1"/>
</dbReference>
<dbReference type="NCBIfam" id="TIGR00172">
    <property type="entry name" value="maf"/>
    <property type="match status" value="1"/>
</dbReference>
<comment type="catalytic activity">
    <reaction evidence="4">
        <text>UTP + H2O = UMP + diphosphate + H(+)</text>
        <dbReference type="Rhea" id="RHEA:29395"/>
        <dbReference type="ChEBI" id="CHEBI:15377"/>
        <dbReference type="ChEBI" id="CHEBI:15378"/>
        <dbReference type="ChEBI" id="CHEBI:33019"/>
        <dbReference type="ChEBI" id="CHEBI:46398"/>
        <dbReference type="ChEBI" id="CHEBI:57865"/>
        <dbReference type="EC" id="3.6.1.9"/>
    </reaction>
</comment>
<evidence type="ECO:0000256" key="3">
    <source>
        <dbReference type="ARBA" id="ARBA00023080"/>
    </source>
</evidence>
<dbReference type="STRING" id="1765967.BW247_11255"/>
<dbReference type="KEGG" id="afy:BW247_11255"/>
<comment type="function">
    <text evidence="4">Nucleoside triphosphate pyrophosphatase that hydrolyzes dTTP and UTP. May have a dual role in cell division arrest and in preventing the incorporation of modified nucleotides into cellular nucleic acids.</text>
</comment>
<comment type="similarity">
    <text evidence="4">Belongs to the Maf family. YhdE subfamily.</text>
</comment>
<keyword evidence="6" id="KW-1185">Reference proteome</keyword>
<evidence type="ECO:0000256" key="2">
    <source>
        <dbReference type="ARBA" id="ARBA00022801"/>
    </source>
</evidence>
<dbReference type="InterPro" id="IPR029001">
    <property type="entry name" value="ITPase-like_fam"/>
</dbReference>
<dbReference type="SUPFAM" id="SSF52972">
    <property type="entry name" value="ITPase-like"/>
    <property type="match status" value="1"/>
</dbReference>
<evidence type="ECO:0000313" key="5">
    <source>
        <dbReference type="EMBL" id="APZ43594.1"/>
    </source>
</evidence>
<feature type="active site" description="Proton acceptor" evidence="4">
    <location>
        <position position="75"/>
    </location>
</feature>
<name>A0A1P8UIG7_9GAMM</name>
<keyword evidence="4" id="KW-0963">Cytoplasm</keyword>